<dbReference type="PANTHER" id="PTHR43605:SF10">
    <property type="entry name" value="ACYL-COA SYNTHETASE MEDIUM CHAIN FAMILY MEMBER 3"/>
    <property type="match status" value="1"/>
</dbReference>
<dbReference type="FunFam" id="3.30.300.30:FF:000005">
    <property type="entry name" value="Acyl-coenzyme A synthetase ACSM5, mitochondrial"/>
    <property type="match status" value="1"/>
</dbReference>
<comment type="caution">
    <text evidence="10">The sequence shown here is derived from an EMBL/GenBank/DDBJ whole genome shotgun (WGS) entry which is preliminary data.</text>
</comment>
<dbReference type="GO" id="GO:0006637">
    <property type="term" value="P:acyl-CoA metabolic process"/>
    <property type="evidence" value="ECO:0007669"/>
    <property type="project" value="TreeGrafter"/>
</dbReference>
<dbReference type="InterPro" id="IPR042099">
    <property type="entry name" value="ANL_N_sf"/>
</dbReference>
<keyword evidence="7" id="KW-0443">Lipid metabolism</keyword>
<keyword evidence="11" id="KW-1185">Reference proteome</keyword>
<keyword evidence="4" id="KW-0547">Nucleotide-binding</keyword>
<dbReference type="GO" id="GO:0016405">
    <property type="term" value="F:CoA-ligase activity"/>
    <property type="evidence" value="ECO:0007669"/>
    <property type="project" value="UniProtKB-ARBA"/>
</dbReference>
<evidence type="ECO:0000256" key="6">
    <source>
        <dbReference type="ARBA" id="ARBA00022842"/>
    </source>
</evidence>
<dbReference type="SUPFAM" id="SSF56801">
    <property type="entry name" value="Acetyl-CoA synthetase-like"/>
    <property type="match status" value="1"/>
</dbReference>
<keyword evidence="3" id="KW-0479">Metal-binding</keyword>
<dbReference type="GO" id="GO:0015645">
    <property type="term" value="F:fatty acid ligase activity"/>
    <property type="evidence" value="ECO:0007669"/>
    <property type="project" value="TreeGrafter"/>
</dbReference>
<evidence type="ECO:0000313" key="10">
    <source>
        <dbReference type="EMBL" id="GCE09812.1"/>
    </source>
</evidence>
<dbReference type="InterPro" id="IPR051087">
    <property type="entry name" value="Mitochondrial_ACSM"/>
</dbReference>
<evidence type="ECO:0000256" key="7">
    <source>
        <dbReference type="ARBA" id="ARBA00023098"/>
    </source>
</evidence>
<dbReference type="EMBL" id="BIFQ01000002">
    <property type="protein sequence ID" value="GCE09812.1"/>
    <property type="molecule type" value="Genomic_DNA"/>
</dbReference>
<name>A0A401ZSM3_9CHLR</name>
<comment type="similarity">
    <text evidence="1">Belongs to the ATP-dependent AMP-binding enzyme family.</text>
</comment>
<dbReference type="Pfam" id="PF00501">
    <property type="entry name" value="AMP-binding"/>
    <property type="match status" value="1"/>
</dbReference>
<proteinExistence type="inferred from homology"/>
<accession>A0A401ZSM3</accession>
<feature type="domain" description="AMP-binding enzyme C-terminal" evidence="9">
    <location>
        <begin position="469"/>
        <end position="547"/>
    </location>
</feature>
<dbReference type="GO" id="GO:0006633">
    <property type="term" value="P:fatty acid biosynthetic process"/>
    <property type="evidence" value="ECO:0007669"/>
    <property type="project" value="TreeGrafter"/>
</dbReference>
<evidence type="ECO:0000256" key="1">
    <source>
        <dbReference type="ARBA" id="ARBA00006432"/>
    </source>
</evidence>
<dbReference type="Pfam" id="PF13193">
    <property type="entry name" value="AMP-binding_C"/>
    <property type="match status" value="1"/>
</dbReference>
<evidence type="ECO:0000313" key="11">
    <source>
        <dbReference type="Proteomes" id="UP000287224"/>
    </source>
</evidence>
<dbReference type="GO" id="GO:0005524">
    <property type="term" value="F:ATP binding"/>
    <property type="evidence" value="ECO:0007669"/>
    <property type="project" value="UniProtKB-KW"/>
</dbReference>
<keyword evidence="5" id="KW-0067">ATP-binding</keyword>
<dbReference type="Proteomes" id="UP000287224">
    <property type="component" value="Unassembled WGS sequence"/>
</dbReference>
<evidence type="ECO:0000259" key="8">
    <source>
        <dbReference type="Pfam" id="PF00501"/>
    </source>
</evidence>
<evidence type="ECO:0000256" key="5">
    <source>
        <dbReference type="ARBA" id="ARBA00022840"/>
    </source>
</evidence>
<keyword evidence="6" id="KW-0460">Magnesium</keyword>
<protein>
    <submittedName>
        <fullName evidence="10">Acyl-CoA synthetase</fullName>
    </submittedName>
</protein>
<organism evidence="10 11">
    <name type="scientific">Dictyobacter aurantiacus</name>
    <dbReference type="NCBI Taxonomy" id="1936993"/>
    <lineage>
        <taxon>Bacteria</taxon>
        <taxon>Bacillati</taxon>
        <taxon>Chloroflexota</taxon>
        <taxon>Ktedonobacteria</taxon>
        <taxon>Ktedonobacterales</taxon>
        <taxon>Dictyobacteraceae</taxon>
        <taxon>Dictyobacter</taxon>
    </lineage>
</organism>
<dbReference type="Gene3D" id="3.30.300.30">
    <property type="match status" value="1"/>
</dbReference>
<evidence type="ECO:0000256" key="3">
    <source>
        <dbReference type="ARBA" id="ARBA00022723"/>
    </source>
</evidence>
<keyword evidence="2" id="KW-0436">Ligase</keyword>
<dbReference type="InterPro" id="IPR000873">
    <property type="entry name" value="AMP-dep_synth/lig_dom"/>
</dbReference>
<dbReference type="InterPro" id="IPR045851">
    <property type="entry name" value="AMP-bd_C_sf"/>
</dbReference>
<dbReference type="FunFam" id="3.40.50.12780:FF:000007">
    <property type="entry name" value="Acyl-coenzyme A synthetase ACSM2A, mitochondrial"/>
    <property type="match status" value="1"/>
</dbReference>
<dbReference type="AlphaFoldDB" id="A0A401ZSM3"/>
<sequence>MATPESGSQSKGPHMLDYEVERMRFQIDVPEHFNFAVDVIGKWARDPDKLAMLWVGPTGEERRLTFEYFAMRSSQAAQLFTQQGIQKGDRILVMLPRLTEWWESILGLMKIGAIAIPCTTLLTPGDIQYRANIAEVQGIITDSEGMLKVDQVRADCSSLKHLVLVNDQNQAIANAEWIDYRSALEDVGFDYVAPEIRSDDPCLIYFTSGTVGYPKMVLHTHTSYPLGHTITGKYWLDLHEDDLHWNVSELGWAKAAWSNLFGPWVMGAAMFIQDARGKFSANETLDMLHTYPITTLCAPPTVYRMLVLDEPLAYLKTHKPKALRHCVGAGEPLNPEVIRMWEQHTGLTIRDGYGQTETVLLCANFPSLQVKPGSMGKPSPGFDVSVIDHEGNELPPMQEGDIAVRVKPERPKWMFKEYWQNPEATAASIRGDWYITGDRAYKDEDGYLWFVGRADDVIISAGYRIGPFEVESALKEHPAVVESAVIASPDAMRGEIVKAYVVLAPGYQPSPALATEMQDHVKRVTAPYKYPREIEFVDSLPKTISGKIRRIALREMERQKKTGA</sequence>
<evidence type="ECO:0000256" key="2">
    <source>
        <dbReference type="ARBA" id="ARBA00022598"/>
    </source>
</evidence>
<gene>
    <name evidence="10" type="ORF">KDAU_71410</name>
</gene>
<dbReference type="GO" id="GO:0046872">
    <property type="term" value="F:metal ion binding"/>
    <property type="evidence" value="ECO:0007669"/>
    <property type="project" value="UniProtKB-KW"/>
</dbReference>
<reference evidence="11" key="1">
    <citation type="submission" date="2018-12" db="EMBL/GenBank/DDBJ databases">
        <title>Tengunoibacter tsumagoiensis gen. nov., sp. nov., Dictyobacter kobayashii sp. nov., D. alpinus sp. nov., and D. joshuensis sp. nov. and description of Dictyobacteraceae fam. nov. within the order Ktedonobacterales isolated from Tengu-no-mugimeshi.</title>
        <authorList>
            <person name="Wang C.M."/>
            <person name="Zheng Y."/>
            <person name="Sakai Y."/>
            <person name="Toyoda A."/>
            <person name="Minakuchi Y."/>
            <person name="Abe K."/>
            <person name="Yokota A."/>
            <person name="Yabe S."/>
        </authorList>
    </citation>
    <scope>NUCLEOTIDE SEQUENCE [LARGE SCALE GENOMIC DNA]</scope>
    <source>
        <strain evidence="11">S-27</strain>
    </source>
</reference>
<evidence type="ECO:0000259" key="9">
    <source>
        <dbReference type="Pfam" id="PF13193"/>
    </source>
</evidence>
<dbReference type="InterPro" id="IPR025110">
    <property type="entry name" value="AMP-bd_C"/>
</dbReference>
<dbReference type="RefSeq" id="WP_218031077.1">
    <property type="nucleotide sequence ID" value="NZ_BIFQ01000002.1"/>
</dbReference>
<evidence type="ECO:0000256" key="4">
    <source>
        <dbReference type="ARBA" id="ARBA00022741"/>
    </source>
</evidence>
<dbReference type="Gene3D" id="3.40.50.12780">
    <property type="entry name" value="N-terminal domain of ligase-like"/>
    <property type="match status" value="1"/>
</dbReference>
<feature type="domain" description="AMP-dependent synthetase/ligase" evidence="8">
    <location>
        <begin position="43"/>
        <end position="419"/>
    </location>
</feature>
<dbReference type="PANTHER" id="PTHR43605">
    <property type="entry name" value="ACYL-COENZYME A SYNTHETASE"/>
    <property type="match status" value="1"/>
</dbReference>
<dbReference type="GO" id="GO:0004321">
    <property type="term" value="F:fatty-acyl-CoA synthase activity"/>
    <property type="evidence" value="ECO:0007669"/>
    <property type="project" value="TreeGrafter"/>
</dbReference>